<reference evidence="3" key="1">
    <citation type="journal article" date="2019" name="Int. J. Syst. Evol. Microbiol.">
        <title>The Global Catalogue of Microorganisms (GCM) 10K type strain sequencing project: providing services to taxonomists for standard genome sequencing and annotation.</title>
        <authorList>
            <consortium name="The Broad Institute Genomics Platform"/>
            <consortium name="The Broad Institute Genome Sequencing Center for Infectious Disease"/>
            <person name="Wu L."/>
            <person name="Ma J."/>
        </authorList>
    </citation>
    <scope>NUCLEOTIDE SEQUENCE [LARGE SCALE GENOMIC DNA]</scope>
    <source>
        <strain evidence="3">CGMCC 1.15180</strain>
    </source>
</reference>
<comment type="caution">
    <text evidence="2">The sequence shown here is derived from an EMBL/GenBank/DDBJ whole genome shotgun (WGS) entry which is preliminary data.</text>
</comment>
<sequence length="611" mass="71589">MNTDNIEKIFTDYLKTDKTQYAILLNGSWGCGKTYFWKYGLDGIAVKNGFKTIFISLNGISKIDALEHLLFLRLIPFIGNQESSLLQNATKLVTNIINQASKTFLKTNLVDIFKDVSVDSFNFSKYVICFDDLERCQIPIKEVLGFINNFVEHKSLKTLILADESNIDTTQKGYNNIKEKIIGRVLNFELNIAATLPQLFKKYENGNVDFYSFLLSQKQVLIDILVEYKQDNLRIVGFYLDTLEKLFPSFKDVDAKYIQELILFSALIAIEFKKGKLTSADYRDPKGIDIIDEHYYSLNIARTMRASEKETTVRDKSYAEIFYEKYLDKRIANYFYYPSVYSYILSGYLNQTDLDAEIKKRYPEVISQEVQDFRSLLNYKFRELSNEDFKKLSRNVLKYAREGQYWIYDYVQIANFFYFFSNNKLITETKEDIDNILQVGLEIVKGKKQINDRVLENLLHFGDDNPEVTKIKQLVKLIHSEIKKEEYVADSNELIDCLTNKDEYALAALFEKHKFSKELFQYTDDKLLLDTILSISNKQLFNFTELLRHRYEIVNIGEFLFEDTVCLNKVKTGLSNYLEKNDVIEQPRRYLFVTLETTLMSTIEHLNDTRK</sequence>
<evidence type="ECO:0000259" key="1">
    <source>
        <dbReference type="Pfam" id="PF07693"/>
    </source>
</evidence>
<dbReference type="InterPro" id="IPR011646">
    <property type="entry name" value="KAP_P-loop"/>
</dbReference>
<keyword evidence="3" id="KW-1185">Reference proteome</keyword>
<dbReference type="Pfam" id="PF07693">
    <property type="entry name" value="KAP_NTPase"/>
    <property type="match status" value="1"/>
</dbReference>
<feature type="domain" description="KAP NTPase" evidence="1">
    <location>
        <begin position="92"/>
        <end position="182"/>
    </location>
</feature>
<gene>
    <name evidence="2" type="ORF">ACFSKL_10235</name>
</gene>
<accession>A0ABW4VN78</accession>
<name>A0ABW4VN78_9BACT</name>
<evidence type="ECO:0000313" key="2">
    <source>
        <dbReference type="EMBL" id="MFD2035171.1"/>
    </source>
</evidence>
<organism evidence="2 3">
    <name type="scientific">Belliella marina</name>
    <dbReference type="NCBI Taxonomy" id="1644146"/>
    <lineage>
        <taxon>Bacteria</taxon>
        <taxon>Pseudomonadati</taxon>
        <taxon>Bacteroidota</taxon>
        <taxon>Cytophagia</taxon>
        <taxon>Cytophagales</taxon>
        <taxon>Cyclobacteriaceae</taxon>
        <taxon>Belliella</taxon>
    </lineage>
</organism>
<dbReference type="RefSeq" id="WP_376885949.1">
    <property type="nucleotide sequence ID" value="NZ_JBHUHR010000027.1"/>
</dbReference>
<evidence type="ECO:0000313" key="3">
    <source>
        <dbReference type="Proteomes" id="UP001597361"/>
    </source>
</evidence>
<dbReference type="Gene3D" id="3.40.50.300">
    <property type="entry name" value="P-loop containing nucleotide triphosphate hydrolases"/>
    <property type="match status" value="1"/>
</dbReference>
<proteinExistence type="predicted"/>
<dbReference type="Proteomes" id="UP001597361">
    <property type="component" value="Unassembled WGS sequence"/>
</dbReference>
<dbReference type="EMBL" id="JBHUHR010000027">
    <property type="protein sequence ID" value="MFD2035171.1"/>
    <property type="molecule type" value="Genomic_DNA"/>
</dbReference>
<dbReference type="InterPro" id="IPR027417">
    <property type="entry name" value="P-loop_NTPase"/>
</dbReference>
<protein>
    <submittedName>
        <fullName evidence="2">P-loop NTPase fold protein</fullName>
    </submittedName>
</protein>